<comment type="similarity">
    <text evidence="1">Belongs to the GMC oxidoreductase family.</text>
</comment>
<dbReference type="PANTHER" id="PTHR11552:SF154">
    <property type="entry name" value="FI04917P"/>
    <property type="match status" value="1"/>
</dbReference>
<evidence type="ECO:0000313" key="5">
    <source>
        <dbReference type="RefSeq" id="XP_011504679.1"/>
    </source>
</evidence>
<dbReference type="InterPro" id="IPR000172">
    <property type="entry name" value="GMC_OxRdtase_N"/>
</dbReference>
<reference evidence="5" key="1">
    <citation type="submission" date="2025-08" db="UniProtKB">
        <authorList>
            <consortium name="RefSeq"/>
        </authorList>
    </citation>
    <scope>IDENTIFICATION</scope>
</reference>
<feature type="domain" description="Glucose-methanol-choline oxidoreductase N-terminal" evidence="3">
    <location>
        <begin position="319"/>
        <end position="333"/>
    </location>
</feature>
<dbReference type="InterPro" id="IPR012132">
    <property type="entry name" value="GMC_OxRdtase"/>
</dbReference>
<dbReference type="SUPFAM" id="SSF54373">
    <property type="entry name" value="FAD-linked reductases, C-terminal domain"/>
    <property type="match status" value="1"/>
</dbReference>
<proteinExistence type="inferred from homology"/>
<gene>
    <name evidence="5" type="primary">LOC105367606</name>
</gene>
<protein>
    <submittedName>
        <fullName evidence="5">Glucose dehydrogenase [FAD, quinone]-like</fullName>
    </submittedName>
</protein>
<dbReference type="RefSeq" id="XP_011504679.1">
    <property type="nucleotide sequence ID" value="XM_011506377.1"/>
</dbReference>
<keyword evidence="2" id="KW-0274">FAD</keyword>
<name>A0AAJ6YUN3_9HYME</name>
<dbReference type="Pfam" id="PF00732">
    <property type="entry name" value="GMC_oxred_N"/>
    <property type="match status" value="1"/>
</dbReference>
<feature type="binding site" evidence="2">
    <location>
        <position position="138"/>
    </location>
    <ligand>
        <name>FAD</name>
        <dbReference type="ChEBI" id="CHEBI:57692"/>
    </ligand>
</feature>
<dbReference type="PROSITE" id="PS00624">
    <property type="entry name" value="GMC_OXRED_2"/>
    <property type="match status" value="1"/>
</dbReference>
<dbReference type="GeneID" id="105367606"/>
<keyword evidence="4" id="KW-1185">Reference proteome</keyword>
<accession>A0AAJ6YUN3</accession>
<keyword evidence="2" id="KW-0285">Flavoprotein</keyword>
<evidence type="ECO:0000256" key="2">
    <source>
        <dbReference type="PIRSR" id="PIRSR000137-2"/>
    </source>
</evidence>
<dbReference type="PIRSF" id="PIRSF000137">
    <property type="entry name" value="Alcohol_oxidase"/>
    <property type="match status" value="1"/>
</dbReference>
<comment type="cofactor">
    <cofactor evidence="2">
        <name>FAD</name>
        <dbReference type="ChEBI" id="CHEBI:57692"/>
    </cofactor>
</comment>
<dbReference type="GO" id="GO:0050660">
    <property type="term" value="F:flavin adenine dinucleotide binding"/>
    <property type="evidence" value="ECO:0007669"/>
    <property type="project" value="InterPro"/>
</dbReference>
<evidence type="ECO:0000256" key="1">
    <source>
        <dbReference type="ARBA" id="ARBA00010790"/>
    </source>
</evidence>
<organism evidence="4 5">
    <name type="scientific">Ceratosolen solmsi marchali</name>
    <dbReference type="NCBI Taxonomy" id="326594"/>
    <lineage>
        <taxon>Eukaryota</taxon>
        <taxon>Metazoa</taxon>
        <taxon>Ecdysozoa</taxon>
        <taxon>Arthropoda</taxon>
        <taxon>Hexapoda</taxon>
        <taxon>Insecta</taxon>
        <taxon>Pterygota</taxon>
        <taxon>Neoptera</taxon>
        <taxon>Endopterygota</taxon>
        <taxon>Hymenoptera</taxon>
        <taxon>Apocrita</taxon>
        <taxon>Proctotrupomorpha</taxon>
        <taxon>Chalcidoidea</taxon>
        <taxon>Agaonidae</taxon>
        <taxon>Agaoninae</taxon>
        <taxon>Ceratosolen</taxon>
    </lineage>
</organism>
<dbReference type="Pfam" id="PF05199">
    <property type="entry name" value="GMC_oxred_C"/>
    <property type="match status" value="1"/>
</dbReference>
<sequence length="620" mass="69664">MTWRPANISSLCSQNPLLAGCTPSAIGFVSFLIQYFAQSNDNYTANGNYTTNEPGEYDFIIVGGGSAGCVVANRLSEIKNWRILLLEAGTQEPLAADTPAFVAIMGKSTIDWGYKTEPQKNSCRSYFDRRCNWPRGKVMGGSSTINALIYIRGHPEDFNNWARLGNTGWSYQDVLPYFKKSENNRNPEIVAANPNYHNTGGYLTVEYLPYVDPNTNIILNAWNEIGFKTIDPNANEHIGVFKIQSTSKDGQRQSTNGAFIRPIINKRRNLVVKTEAYVTKIIIDPITNRAKGVEYILTNSSDRKVKQAFAAKEVIISGGAINSPKLLMLSGIGPKRELNKLGIKIIKNLSVGKNLHDHPSFRGFLININEKSQTLADFEQIKQDSIQYLKTHDNIISGSVIPTNTFIQTIFERIKNSPDIQIMFQGLNITDYKAFVDGSPSSAMLPLPYYSGLNILPVLLRPRSRGFITLNQTNPIWSPPLIYPNYFDASRDLDALIAGIRIIRKLFSTKIFEKNGFKLYEEPMPSCTKYKFDTDDYWKCLITEYTITFYHPVGTCKMGPKKDPNAVVDSNLKVYGIKSLRVVDASIMPIITRGNTNAPTIMIAEKISDSIKKEWLRNYQ</sequence>
<dbReference type="PROSITE" id="PS51257">
    <property type="entry name" value="PROKAR_LIPOPROTEIN"/>
    <property type="match status" value="1"/>
</dbReference>
<dbReference type="InterPro" id="IPR036188">
    <property type="entry name" value="FAD/NAD-bd_sf"/>
</dbReference>
<dbReference type="SUPFAM" id="SSF51905">
    <property type="entry name" value="FAD/NAD(P)-binding domain"/>
    <property type="match status" value="1"/>
</dbReference>
<dbReference type="Proteomes" id="UP000695007">
    <property type="component" value="Unplaced"/>
</dbReference>
<dbReference type="AlphaFoldDB" id="A0AAJ6YUN3"/>
<evidence type="ECO:0000313" key="4">
    <source>
        <dbReference type="Proteomes" id="UP000695007"/>
    </source>
</evidence>
<dbReference type="InterPro" id="IPR007867">
    <property type="entry name" value="GMC_OxRtase_C"/>
</dbReference>
<feature type="binding site" evidence="2">
    <location>
        <position position="278"/>
    </location>
    <ligand>
        <name>FAD</name>
        <dbReference type="ChEBI" id="CHEBI:57692"/>
    </ligand>
</feature>
<dbReference type="Gene3D" id="3.50.50.60">
    <property type="entry name" value="FAD/NAD(P)-binding domain"/>
    <property type="match status" value="1"/>
</dbReference>
<dbReference type="PANTHER" id="PTHR11552">
    <property type="entry name" value="GLUCOSE-METHANOL-CHOLINE GMC OXIDOREDUCTASE"/>
    <property type="match status" value="1"/>
</dbReference>
<dbReference type="Gene3D" id="3.30.560.10">
    <property type="entry name" value="Glucose Oxidase, domain 3"/>
    <property type="match status" value="1"/>
</dbReference>
<evidence type="ECO:0000259" key="3">
    <source>
        <dbReference type="PROSITE" id="PS00624"/>
    </source>
</evidence>
<dbReference type="KEGG" id="csol:105367606"/>
<dbReference type="GO" id="GO:0016614">
    <property type="term" value="F:oxidoreductase activity, acting on CH-OH group of donors"/>
    <property type="evidence" value="ECO:0007669"/>
    <property type="project" value="InterPro"/>
</dbReference>